<dbReference type="NCBIfam" id="TIGR02937">
    <property type="entry name" value="sigma70-ECF"/>
    <property type="match status" value="1"/>
</dbReference>
<protein>
    <submittedName>
        <fullName evidence="9">RNA polymerase sigma factor</fullName>
    </submittedName>
</protein>
<gene>
    <name evidence="9" type="ORF">NCTC1934_06300</name>
</gene>
<keyword evidence="5" id="KW-0804">Transcription</keyword>
<sequence>MTAPQEIRDAVSAAYRDEWGQVVATLIGATGDWELAEDCAQDAFAAALVAWERDGVPQRPGAWLTTTARNRATDRLRRDTAASRKLRQLAVLIRDPVEPSTTAIPDERLRLIFTCCHPALPFPARVALTLRTLAGLSTAEIARALLTAETTMAQRLVRAKRKIVEAGIPYRVPPAELLPHRLPAVLAVLYLIFNQGYGEEDGRRGLTAEGIHLARMLARLLPSEPETRGLLALLLLHEARREQRTADGMLVTLEGQDRSRWDRALIAEGVAILDEALTQRRPGPYQVQAAIAACHATAPDAAATDWAQIALLYGELARLAPSPVVDLNRAVAVAMSDSIPAGLALVDELAASGRLDGYYLLPATRADLLRRDGRADAAAAAYEEALRLAPTDAERRYLTDRLRGL</sequence>
<name>A0A379JK46_9NOCA</name>
<dbReference type="GO" id="GO:0016987">
    <property type="term" value="F:sigma factor activity"/>
    <property type="evidence" value="ECO:0007669"/>
    <property type="project" value="UniProtKB-KW"/>
</dbReference>
<dbReference type="Pfam" id="PF08281">
    <property type="entry name" value="Sigma70_r4_2"/>
    <property type="match status" value="1"/>
</dbReference>
<dbReference type="InterPro" id="IPR013324">
    <property type="entry name" value="RNA_pol_sigma_r3/r4-like"/>
</dbReference>
<dbReference type="InterPro" id="IPR007627">
    <property type="entry name" value="RNA_pol_sigma70_r2"/>
</dbReference>
<evidence type="ECO:0000313" key="10">
    <source>
        <dbReference type="Proteomes" id="UP000255467"/>
    </source>
</evidence>
<dbReference type="STRING" id="1406858.GCA_000710895_00889"/>
<dbReference type="InterPro" id="IPR046531">
    <property type="entry name" value="DUF6596"/>
</dbReference>
<reference evidence="9 10" key="1">
    <citation type="submission" date="2018-06" db="EMBL/GenBank/DDBJ databases">
        <authorList>
            <consortium name="Pathogen Informatics"/>
            <person name="Doyle S."/>
        </authorList>
    </citation>
    <scope>NUCLEOTIDE SEQUENCE [LARGE SCALE GENOMIC DNA]</scope>
    <source>
        <strain evidence="9 10">NCTC1934</strain>
    </source>
</reference>
<dbReference type="SUPFAM" id="SSF88659">
    <property type="entry name" value="Sigma3 and sigma4 domains of RNA polymerase sigma factors"/>
    <property type="match status" value="1"/>
</dbReference>
<evidence type="ECO:0000256" key="3">
    <source>
        <dbReference type="ARBA" id="ARBA00023082"/>
    </source>
</evidence>
<dbReference type="Gene3D" id="1.10.1740.10">
    <property type="match status" value="1"/>
</dbReference>
<evidence type="ECO:0000313" key="9">
    <source>
        <dbReference type="EMBL" id="SUD48952.1"/>
    </source>
</evidence>
<evidence type="ECO:0000256" key="4">
    <source>
        <dbReference type="ARBA" id="ARBA00023125"/>
    </source>
</evidence>
<keyword evidence="3" id="KW-0731">Sigma factor</keyword>
<dbReference type="Gene3D" id="1.10.10.10">
    <property type="entry name" value="Winged helix-like DNA-binding domain superfamily/Winged helix DNA-binding domain"/>
    <property type="match status" value="1"/>
</dbReference>
<dbReference type="RefSeq" id="WP_039818693.1">
    <property type="nucleotide sequence ID" value="NZ_UGRY01000006.1"/>
</dbReference>
<comment type="similarity">
    <text evidence="1">Belongs to the sigma-70 factor family. ECF subfamily.</text>
</comment>
<evidence type="ECO:0000256" key="2">
    <source>
        <dbReference type="ARBA" id="ARBA00023015"/>
    </source>
</evidence>
<dbReference type="SUPFAM" id="SSF88946">
    <property type="entry name" value="Sigma2 domain of RNA polymerase sigma factors"/>
    <property type="match status" value="1"/>
</dbReference>
<evidence type="ECO:0000256" key="5">
    <source>
        <dbReference type="ARBA" id="ARBA00023163"/>
    </source>
</evidence>
<accession>A0A379JK46</accession>
<dbReference type="InterPro" id="IPR036388">
    <property type="entry name" value="WH-like_DNA-bd_sf"/>
</dbReference>
<dbReference type="InterPro" id="IPR014284">
    <property type="entry name" value="RNA_pol_sigma-70_dom"/>
</dbReference>
<evidence type="ECO:0000259" key="7">
    <source>
        <dbReference type="Pfam" id="PF08281"/>
    </source>
</evidence>
<keyword evidence="2" id="KW-0805">Transcription regulation</keyword>
<keyword evidence="4" id="KW-0238">DNA-binding</keyword>
<dbReference type="InterPro" id="IPR013325">
    <property type="entry name" value="RNA_pol_sigma_r2"/>
</dbReference>
<dbReference type="Proteomes" id="UP000255467">
    <property type="component" value="Unassembled WGS sequence"/>
</dbReference>
<feature type="domain" description="DUF6596" evidence="8">
    <location>
        <begin position="181"/>
        <end position="276"/>
    </location>
</feature>
<evidence type="ECO:0000256" key="1">
    <source>
        <dbReference type="ARBA" id="ARBA00010641"/>
    </source>
</evidence>
<dbReference type="InterPro" id="IPR013249">
    <property type="entry name" value="RNA_pol_sigma70_r4_t2"/>
</dbReference>
<dbReference type="GO" id="GO:0006352">
    <property type="term" value="P:DNA-templated transcription initiation"/>
    <property type="evidence" value="ECO:0007669"/>
    <property type="project" value="InterPro"/>
</dbReference>
<keyword evidence="10" id="KW-1185">Reference proteome</keyword>
<dbReference type="Pfam" id="PF20239">
    <property type="entry name" value="DUF6596"/>
    <property type="match status" value="1"/>
</dbReference>
<dbReference type="PANTHER" id="PTHR47756">
    <property type="entry name" value="BLL6612 PROTEIN-RELATED"/>
    <property type="match status" value="1"/>
</dbReference>
<dbReference type="PANTHER" id="PTHR47756:SF2">
    <property type="entry name" value="BLL6612 PROTEIN"/>
    <property type="match status" value="1"/>
</dbReference>
<dbReference type="Pfam" id="PF04542">
    <property type="entry name" value="Sigma70_r2"/>
    <property type="match status" value="1"/>
</dbReference>
<feature type="domain" description="RNA polymerase sigma factor 70 region 4 type 2" evidence="7">
    <location>
        <begin position="112"/>
        <end position="163"/>
    </location>
</feature>
<feature type="domain" description="RNA polymerase sigma-70 region 2" evidence="6">
    <location>
        <begin position="22"/>
        <end position="79"/>
    </location>
</feature>
<proteinExistence type="inferred from homology"/>
<dbReference type="GO" id="GO:0003677">
    <property type="term" value="F:DNA binding"/>
    <property type="evidence" value="ECO:0007669"/>
    <property type="project" value="UniProtKB-KW"/>
</dbReference>
<dbReference type="OrthoDB" id="9780299at2"/>
<dbReference type="EMBL" id="UGRY01000006">
    <property type="protein sequence ID" value="SUD48952.1"/>
    <property type="molecule type" value="Genomic_DNA"/>
</dbReference>
<organism evidence="9 10">
    <name type="scientific">Nocardia otitidiscaviarum</name>
    <dbReference type="NCBI Taxonomy" id="1823"/>
    <lineage>
        <taxon>Bacteria</taxon>
        <taxon>Bacillati</taxon>
        <taxon>Actinomycetota</taxon>
        <taxon>Actinomycetes</taxon>
        <taxon>Mycobacteriales</taxon>
        <taxon>Nocardiaceae</taxon>
        <taxon>Nocardia</taxon>
    </lineage>
</organism>
<evidence type="ECO:0000259" key="8">
    <source>
        <dbReference type="Pfam" id="PF20239"/>
    </source>
</evidence>
<dbReference type="AlphaFoldDB" id="A0A379JK46"/>
<evidence type="ECO:0000259" key="6">
    <source>
        <dbReference type="Pfam" id="PF04542"/>
    </source>
</evidence>